<feature type="non-terminal residue" evidence="2">
    <location>
        <position position="122"/>
    </location>
</feature>
<reference evidence="2 3" key="1">
    <citation type="submission" date="2020-05" db="EMBL/GenBank/DDBJ databases">
        <title>Azospirillum oleiclasticum sp. nov, a nitrogen-fixing and heavy crude oil-emulsifying bacterium isolated from the crude oil of Yumen Oilfield.</title>
        <authorList>
            <person name="Wu D."/>
            <person name="Cai M."/>
            <person name="Zhang X."/>
        </authorList>
    </citation>
    <scope>NUCLEOTIDE SEQUENCE [LARGE SCALE GENOMIC DNA]</scope>
    <source>
        <strain evidence="2 3">ROY-1-1-2</strain>
    </source>
</reference>
<keyword evidence="3" id="KW-1185">Reference proteome</keyword>
<dbReference type="Proteomes" id="UP000584642">
    <property type="component" value="Unassembled WGS sequence"/>
</dbReference>
<dbReference type="Pfam" id="PF00961">
    <property type="entry name" value="LAGLIDADG_1"/>
    <property type="match status" value="1"/>
</dbReference>
<dbReference type="InterPro" id="IPR051289">
    <property type="entry name" value="LAGLIDADG_Endonuclease"/>
</dbReference>
<dbReference type="Gene3D" id="3.10.28.10">
    <property type="entry name" value="Homing endonucleases"/>
    <property type="match status" value="1"/>
</dbReference>
<sequence length="122" mass="13532">IVKGRLGKISKSLFNHRLSHSLAKNNPEILLGHYLAGLIEGDGSLIVPKTIRNQKGKLLYPVVKITFVEKDAPLANKIKEVLNGGTLVYSKNSKYLDLLFQDLNSIQKIAVLLNGKMRTPKI</sequence>
<dbReference type="InterPro" id="IPR004860">
    <property type="entry name" value="LAGLIDADG_dom"/>
</dbReference>
<dbReference type="EMBL" id="JABFDB010000119">
    <property type="protein sequence ID" value="NYZ25222.1"/>
    <property type="molecule type" value="Genomic_DNA"/>
</dbReference>
<protein>
    <recommendedName>
        <fullName evidence="1">Homing endonuclease LAGLIDADG domain-containing protein</fullName>
    </recommendedName>
</protein>
<dbReference type="PANTHER" id="PTHR36181:SF1">
    <property type="entry name" value="LAGLIDADG ENDONUCLEASE"/>
    <property type="match status" value="1"/>
</dbReference>
<name>A0ABX2TN40_9PROT</name>
<dbReference type="SUPFAM" id="SSF55608">
    <property type="entry name" value="Homing endonucleases"/>
    <property type="match status" value="1"/>
</dbReference>
<dbReference type="InterPro" id="IPR027434">
    <property type="entry name" value="Homing_endonucl"/>
</dbReference>
<evidence type="ECO:0000259" key="1">
    <source>
        <dbReference type="Pfam" id="PF00961"/>
    </source>
</evidence>
<organism evidence="2 3">
    <name type="scientific">Azospirillum oleiclasticum</name>
    <dbReference type="NCBI Taxonomy" id="2735135"/>
    <lineage>
        <taxon>Bacteria</taxon>
        <taxon>Pseudomonadati</taxon>
        <taxon>Pseudomonadota</taxon>
        <taxon>Alphaproteobacteria</taxon>
        <taxon>Rhodospirillales</taxon>
        <taxon>Azospirillaceae</taxon>
        <taxon>Azospirillum</taxon>
    </lineage>
</organism>
<comment type="caution">
    <text evidence="2">The sequence shown here is derived from an EMBL/GenBank/DDBJ whole genome shotgun (WGS) entry which is preliminary data.</text>
</comment>
<gene>
    <name evidence="2" type="ORF">HND93_36525</name>
</gene>
<dbReference type="PANTHER" id="PTHR36181">
    <property type="entry name" value="INTRON-ENCODED ENDONUCLEASE AI3-RELATED"/>
    <property type="match status" value="1"/>
</dbReference>
<evidence type="ECO:0000313" key="3">
    <source>
        <dbReference type="Proteomes" id="UP000584642"/>
    </source>
</evidence>
<proteinExistence type="predicted"/>
<feature type="non-terminal residue" evidence="2">
    <location>
        <position position="1"/>
    </location>
</feature>
<evidence type="ECO:0000313" key="2">
    <source>
        <dbReference type="EMBL" id="NYZ25222.1"/>
    </source>
</evidence>
<accession>A0ABX2TN40</accession>
<feature type="domain" description="Homing endonuclease LAGLIDADG" evidence="1">
    <location>
        <begin position="35"/>
        <end position="121"/>
    </location>
</feature>